<evidence type="ECO:0000313" key="3">
    <source>
        <dbReference type="EMBL" id="KAA1419421.1"/>
    </source>
</evidence>
<dbReference type="InterPro" id="IPR003399">
    <property type="entry name" value="Mce/MlaD"/>
</dbReference>
<comment type="caution">
    <text evidence="3">The sequence shown here is derived from an EMBL/GenBank/DDBJ whole genome shotgun (WGS) entry which is preliminary data.</text>
</comment>
<proteinExistence type="predicted"/>
<dbReference type="AlphaFoldDB" id="A0A5B1LF91"/>
<dbReference type="InterPro" id="IPR005693">
    <property type="entry name" value="Mce"/>
</dbReference>
<name>A0A5B1LF91_9ACTN</name>
<organism evidence="3 4">
    <name type="scientific">Nocardioides humilatus</name>
    <dbReference type="NCBI Taxonomy" id="2607660"/>
    <lineage>
        <taxon>Bacteria</taxon>
        <taxon>Bacillati</taxon>
        <taxon>Actinomycetota</taxon>
        <taxon>Actinomycetes</taxon>
        <taxon>Propionibacteriales</taxon>
        <taxon>Nocardioidaceae</taxon>
        <taxon>Nocardioides</taxon>
    </lineage>
</organism>
<reference evidence="3 4" key="1">
    <citation type="submission" date="2019-09" db="EMBL/GenBank/DDBJ databases">
        <title>Nocardioides panacisoli sp. nov., isolated from the soil of a ginseng field.</title>
        <authorList>
            <person name="Cho C."/>
        </authorList>
    </citation>
    <scope>NUCLEOTIDE SEQUENCE [LARGE SCALE GENOMIC DNA]</scope>
    <source>
        <strain evidence="3 4">BN130099</strain>
    </source>
</reference>
<dbReference type="EMBL" id="VUJV01000003">
    <property type="protein sequence ID" value="KAA1419421.1"/>
    <property type="molecule type" value="Genomic_DNA"/>
</dbReference>
<evidence type="ECO:0000259" key="2">
    <source>
        <dbReference type="Pfam" id="PF11887"/>
    </source>
</evidence>
<dbReference type="InterPro" id="IPR052336">
    <property type="entry name" value="MlaD_Phospholipid_Transporter"/>
</dbReference>
<dbReference type="InterPro" id="IPR024516">
    <property type="entry name" value="Mce_C"/>
</dbReference>
<dbReference type="GO" id="GO:0005576">
    <property type="term" value="C:extracellular region"/>
    <property type="evidence" value="ECO:0007669"/>
    <property type="project" value="TreeGrafter"/>
</dbReference>
<evidence type="ECO:0000313" key="4">
    <source>
        <dbReference type="Proteomes" id="UP000325003"/>
    </source>
</evidence>
<keyword evidence="4" id="KW-1185">Reference proteome</keyword>
<dbReference type="Pfam" id="PF02470">
    <property type="entry name" value="MlaD"/>
    <property type="match status" value="1"/>
</dbReference>
<feature type="domain" description="Mammalian cell entry C-terminal" evidence="2">
    <location>
        <begin position="113"/>
        <end position="289"/>
    </location>
</feature>
<dbReference type="RefSeq" id="WP_149728755.1">
    <property type="nucleotide sequence ID" value="NZ_VUJV01000003.1"/>
</dbReference>
<dbReference type="PANTHER" id="PTHR33371:SF4">
    <property type="entry name" value="INTERMEMBRANE PHOSPHOLIPID TRANSPORT SYSTEM BINDING PROTEIN MLAD"/>
    <property type="match status" value="1"/>
</dbReference>
<sequence length="381" mass="40345">MSEKLQRALPLIVIGALLLVGTIWAFGGNSGDHKVTAYFPRTVSVYEGSDVRVLGVPVGKVDEVIPQGTQVKVVMHYDDDVKIPADAKAVIVSPSVVGDRYIQLTPAYTGGDVLADNTVLDAQRTAIPLELDEIYGSLDKLTVALGPNGANRNGALTDLLEQTARNFGGQGANFKKTIENFGDLSSTLDDNKEELFSSAERLESFIKTLADNDSTVRRFNESLGDVSELLSSESDDLSSALNNLGTALDVVGGFVQENRASLSRSIRGINRVAKVLVRRRDDLNTILRAGPLALNNLGLGYNPQTGTLDSNANIGNLLSQIGSDPGTLLCSLIAADDPDGAICDIIGGLLPRNAPFGAGAGERVKSLPFDPSLNGLVEVSR</sequence>
<feature type="domain" description="Mce/MlaD" evidence="1">
    <location>
        <begin position="34"/>
        <end position="106"/>
    </location>
</feature>
<dbReference type="PANTHER" id="PTHR33371">
    <property type="entry name" value="INTERMEMBRANE PHOSPHOLIPID TRANSPORT SYSTEM BINDING PROTEIN MLAD-RELATED"/>
    <property type="match status" value="1"/>
</dbReference>
<reference evidence="3 4" key="2">
    <citation type="submission" date="2019-09" db="EMBL/GenBank/DDBJ databases">
        <authorList>
            <person name="Jin C."/>
        </authorList>
    </citation>
    <scope>NUCLEOTIDE SEQUENCE [LARGE SCALE GENOMIC DNA]</scope>
    <source>
        <strain evidence="3 4">BN130099</strain>
    </source>
</reference>
<dbReference type="NCBIfam" id="TIGR00996">
    <property type="entry name" value="Mtu_fam_mce"/>
    <property type="match status" value="1"/>
</dbReference>
<gene>
    <name evidence="3" type="ORF">F0U44_13375</name>
</gene>
<dbReference type="Pfam" id="PF11887">
    <property type="entry name" value="Mce4_CUP1"/>
    <property type="match status" value="1"/>
</dbReference>
<protein>
    <submittedName>
        <fullName evidence="3">MCE family protein</fullName>
    </submittedName>
</protein>
<accession>A0A5B1LF91</accession>
<dbReference type="Proteomes" id="UP000325003">
    <property type="component" value="Unassembled WGS sequence"/>
</dbReference>
<evidence type="ECO:0000259" key="1">
    <source>
        <dbReference type="Pfam" id="PF02470"/>
    </source>
</evidence>